<dbReference type="AlphaFoldDB" id="A0A8H5A1X5"/>
<comment type="similarity">
    <text evidence="1">Belongs to the FAH family.</text>
</comment>
<evidence type="ECO:0000256" key="1">
    <source>
        <dbReference type="ARBA" id="ARBA00010211"/>
    </source>
</evidence>
<dbReference type="InterPro" id="IPR036663">
    <property type="entry name" value="Fumarylacetoacetase_C_sf"/>
</dbReference>
<name>A0A8H5A1X5_FUSOX</name>
<dbReference type="Pfam" id="PF01557">
    <property type="entry name" value="FAA_hydrolase"/>
    <property type="match status" value="1"/>
</dbReference>
<dbReference type="GO" id="GO:0050163">
    <property type="term" value="F:oxaloacetate tautomerase activity"/>
    <property type="evidence" value="ECO:0007669"/>
    <property type="project" value="UniProtKB-ARBA"/>
</dbReference>
<feature type="domain" description="Fumarylacetoacetase-like C-terminal" evidence="3">
    <location>
        <begin position="64"/>
        <end position="251"/>
    </location>
</feature>
<proteinExistence type="inferred from homology"/>
<comment type="caution">
    <text evidence="4">The sequence shown here is derived from an EMBL/GenBank/DDBJ whole genome shotgun (WGS) entry which is preliminary data.</text>
</comment>
<dbReference type="SUPFAM" id="SSF56529">
    <property type="entry name" value="FAH"/>
    <property type="match status" value="1"/>
</dbReference>
<dbReference type="GO" id="GO:0006107">
    <property type="term" value="P:oxaloacetate metabolic process"/>
    <property type="evidence" value="ECO:0007669"/>
    <property type="project" value="UniProtKB-ARBA"/>
</dbReference>
<dbReference type="Proteomes" id="UP000558688">
    <property type="component" value="Unassembled WGS sequence"/>
</dbReference>
<dbReference type="Gene3D" id="3.90.850.10">
    <property type="entry name" value="Fumarylacetoacetase-like, C-terminal domain"/>
    <property type="match status" value="1"/>
</dbReference>
<evidence type="ECO:0000256" key="2">
    <source>
        <dbReference type="ARBA" id="ARBA00022723"/>
    </source>
</evidence>
<dbReference type="FunFam" id="3.90.850.10:FF:000002">
    <property type="entry name" value="2-hydroxyhepta-2,4-diene-1,7-dioate isomerase"/>
    <property type="match status" value="1"/>
</dbReference>
<evidence type="ECO:0000259" key="3">
    <source>
        <dbReference type="Pfam" id="PF01557"/>
    </source>
</evidence>
<keyword evidence="2" id="KW-0479">Metal-binding</keyword>
<evidence type="ECO:0000313" key="4">
    <source>
        <dbReference type="EMBL" id="KAF5255992.1"/>
    </source>
</evidence>
<organism evidence="4 5">
    <name type="scientific">Fusarium oxysporum</name>
    <name type="common">Fusarium vascular wilt</name>
    <dbReference type="NCBI Taxonomy" id="5507"/>
    <lineage>
        <taxon>Eukaryota</taxon>
        <taxon>Fungi</taxon>
        <taxon>Dikarya</taxon>
        <taxon>Ascomycota</taxon>
        <taxon>Pezizomycotina</taxon>
        <taxon>Sordariomycetes</taxon>
        <taxon>Hypocreomycetidae</taxon>
        <taxon>Hypocreales</taxon>
        <taxon>Nectriaceae</taxon>
        <taxon>Fusarium</taxon>
        <taxon>Fusarium oxysporum species complex</taxon>
    </lineage>
</organism>
<dbReference type="GO" id="GO:0046872">
    <property type="term" value="F:metal ion binding"/>
    <property type="evidence" value="ECO:0007669"/>
    <property type="project" value="UniProtKB-KW"/>
</dbReference>
<dbReference type="PANTHER" id="PTHR11820">
    <property type="entry name" value="ACYLPYRUVASE"/>
    <property type="match status" value="1"/>
</dbReference>
<gene>
    <name evidence="4" type="ORF">FOXYS1_13560</name>
</gene>
<evidence type="ECO:0000313" key="5">
    <source>
        <dbReference type="Proteomes" id="UP000558688"/>
    </source>
</evidence>
<dbReference type="EMBL" id="JAAFOW010002864">
    <property type="protein sequence ID" value="KAF5255992.1"/>
    <property type="molecule type" value="Genomic_DNA"/>
</dbReference>
<sequence length="378" mass="40424">MSIPSFTNLIRFLDEDSVEAYGEVAPESLDNIEGSVVKVMGQDIEYLRDTGKTAVVKKASATGTTAAQINKMEMPANPVIFMKPADALAGPYDDITIPKEAHLMDYEGELCIIIGKDGKDIQPQDALDYILGYTVGNDLSSRYWQRPPRAGGQFCYAKSFDGFAPIGPTILSPHVATAESLHLTTKVNGEVRQQSPISDMIFNVRDIISHCSQGTTLRKGTIIMTGTPSGIAAKMPDSPWIQKGDVVEFSGGRRAGGGGSGEAATGTEVLKDLPAGGLDGLVVKVGLMDELGALAWERPPPPRAPEPSHNSIVQWLANRLSLDVGGYEPNGSVKMIHGLNVYQALAPAEVKGEILFLPDVFGLATHNKILADQYANFG</sequence>
<protein>
    <recommendedName>
        <fullName evidence="3">Fumarylacetoacetase-like C-terminal domain-containing protein</fullName>
    </recommendedName>
</protein>
<accession>A0A8H5A1X5</accession>
<reference evidence="4" key="1">
    <citation type="submission" date="2020-02" db="EMBL/GenBank/DDBJ databases">
        <title>Identification and distribution of gene clusters putatively required for synthesis of sphingolipid metabolism inhibitors in phylogenetically diverse species of the filamentous fungus Fusarium.</title>
        <authorList>
            <person name="Kim H.-S."/>
            <person name="Busman M."/>
            <person name="Brown D.W."/>
            <person name="Divon H."/>
            <person name="Uhlig S."/>
            <person name="Proctor R.H."/>
        </authorList>
    </citation>
    <scope>NUCLEOTIDE SEQUENCE [LARGE SCALE GENOMIC DNA]</scope>
    <source>
        <strain evidence="4">NRRL 39464</strain>
    </source>
</reference>
<dbReference type="InterPro" id="IPR011234">
    <property type="entry name" value="Fumarylacetoacetase-like_C"/>
</dbReference>